<dbReference type="EMBL" id="BSPD01000020">
    <property type="protein sequence ID" value="GLS24846.1"/>
    <property type="molecule type" value="Genomic_DNA"/>
</dbReference>
<dbReference type="AlphaFoldDB" id="A0AA37WMD1"/>
<reference evidence="1 2" key="1">
    <citation type="journal article" date="2014" name="Int. J. Syst. Evol. Microbiol.">
        <title>Complete genome sequence of Corynebacterium casei LMG S-19264T (=DSM 44701T), isolated from a smear-ripened cheese.</title>
        <authorList>
            <consortium name="US DOE Joint Genome Institute (JGI-PGF)"/>
            <person name="Walter F."/>
            <person name="Albersmeier A."/>
            <person name="Kalinowski J."/>
            <person name="Ruckert C."/>
        </authorList>
    </citation>
    <scope>NUCLEOTIDE SEQUENCE [LARGE SCALE GENOMIC DNA]</scope>
    <source>
        <strain evidence="1 2">NBRC 110095</strain>
    </source>
</reference>
<proteinExistence type="predicted"/>
<evidence type="ECO:0000313" key="2">
    <source>
        <dbReference type="Proteomes" id="UP001156870"/>
    </source>
</evidence>
<dbReference type="Proteomes" id="UP001156870">
    <property type="component" value="Unassembled WGS sequence"/>
</dbReference>
<keyword evidence="2" id="KW-1185">Reference proteome</keyword>
<evidence type="ECO:0000313" key="1">
    <source>
        <dbReference type="EMBL" id="GLS24846.1"/>
    </source>
</evidence>
<accession>A0AA37WMD1</accession>
<protein>
    <recommendedName>
        <fullName evidence="3">DUF1585 domain-containing protein</fullName>
    </recommendedName>
</protein>
<gene>
    <name evidence="1" type="ORF">GCM10007877_05600</name>
</gene>
<name>A0AA37WMD1_9GAMM</name>
<comment type="caution">
    <text evidence="1">The sequence shown here is derived from an EMBL/GenBank/DDBJ whole genome shotgun (WGS) entry which is preliminary data.</text>
</comment>
<organism evidence="1 2">
    <name type="scientific">Marinibactrum halimedae</name>
    <dbReference type="NCBI Taxonomy" id="1444977"/>
    <lineage>
        <taxon>Bacteria</taxon>
        <taxon>Pseudomonadati</taxon>
        <taxon>Pseudomonadota</taxon>
        <taxon>Gammaproteobacteria</taxon>
        <taxon>Cellvibrionales</taxon>
        <taxon>Cellvibrionaceae</taxon>
        <taxon>Marinibactrum</taxon>
    </lineage>
</organism>
<evidence type="ECO:0008006" key="3">
    <source>
        <dbReference type="Google" id="ProtNLM"/>
    </source>
</evidence>
<sequence>MNTVTMNIFRRLIRLKLTSKSQQKISQYEPQAGLPHTLSPSIRPSFLSLSATTLFSLSKVIALLGGASVAVAGEFEQAKRMHERIVGAPPTEAVLQSMATNIASGNGVQAAFTAMDDPRFYSVTLKNWATPWTNRDQDIFRPLNDYTATVIGVVRDELDFRTLLYDNLLYVGASSTGVSAYSNSNNAHYEQLEERNVNLIENLERRTQSDVTGLPAGATAGVITSRGGARAFFYAGTNRAMLRFTLLNHLCNDLEQVHDVTLPPDRIRQDVSRSPGGDSRVFLNNCVGCHSGMDPLAQAFAYYSWDYDPDTDPEGDAGQITYNREGDIDPETGTRVQEKYRINANTFPYGYVTPDDNWDNYWRIGANSLLGWDQSLPGSGSGAKSLGMELAHSEAFASCQVEKVFQMVCLREPGNNADRAQVEGMVTSFENSGYNLKQVVAESADYCKGE</sequence>